<sequence length="140" mass="15703">MRSTLACVLLACLPLAALADGEWFTVYGEPAQVDRDLIQIRPTSITYLEPDLLSVQVRVSRSAAREAYGGGHYRGHQSTATVDCAGRNAWYTRMRFYGQPGWSGPVIMDRSFRQGEAPLVFKEIPDQADRLIRAACRLRR</sequence>
<dbReference type="Proteomes" id="UP001267710">
    <property type="component" value="Unassembled WGS sequence"/>
</dbReference>
<evidence type="ECO:0000313" key="3">
    <source>
        <dbReference type="Proteomes" id="UP001267710"/>
    </source>
</evidence>
<accession>A0ABU1IGV4</accession>
<feature type="chain" id="PRO_5047179020" evidence="1">
    <location>
        <begin position="20"/>
        <end position="140"/>
    </location>
</feature>
<protein>
    <submittedName>
        <fullName evidence="2">Uncharacterized protein</fullName>
    </submittedName>
</protein>
<reference evidence="2 3" key="1">
    <citation type="submission" date="2023-08" db="EMBL/GenBank/DDBJ databases">
        <title>Functional and genomic diversity of the sorghum phyllosphere microbiome.</title>
        <authorList>
            <person name="Shade A."/>
        </authorList>
    </citation>
    <scope>NUCLEOTIDE SEQUENCE [LARGE SCALE GENOMIC DNA]</scope>
    <source>
        <strain evidence="2 3">SORGH_AS_0335</strain>
    </source>
</reference>
<dbReference type="EMBL" id="JAVIZX010000001">
    <property type="protein sequence ID" value="MDR6216032.1"/>
    <property type="molecule type" value="Genomic_DNA"/>
</dbReference>
<keyword evidence="3" id="KW-1185">Reference proteome</keyword>
<evidence type="ECO:0000256" key="1">
    <source>
        <dbReference type="SAM" id="SignalP"/>
    </source>
</evidence>
<keyword evidence="1" id="KW-0732">Signal</keyword>
<feature type="signal peptide" evidence="1">
    <location>
        <begin position="1"/>
        <end position="19"/>
    </location>
</feature>
<comment type="caution">
    <text evidence="2">The sequence shown here is derived from an EMBL/GenBank/DDBJ whole genome shotgun (WGS) entry which is preliminary data.</text>
</comment>
<proteinExistence type="predicted"/>
<gene>
    <name evidence="2" type="ORF">QE399_003721</name>
</gene>
<evidence type="ECO:0000313" key="2">
    <source>
        <dbReference type="EMBL" id="MDR6216032.1"/>
    </source>
</evidence>
<dbReference type="RefSeq" id="WP_309831131.1">
    <property type="nucleotide sequence ID" value="NZ_JAVIZX010000001.1"/>
</dbReference>
<name>A0ABU1IGV4_9BURK</name>
<organism evidence="2 3">
    <name type="scientific">Paracidovorax wautersii</name>
    <dbReference type="NCBI Taxonomy" id="1177982"/>
    <lineage>
        <taxon>Bacteria</taxon>
        <taxon>Pseudomonadati</taxon>
        <taxon>Pseudomonadota</taxon>
        <taxon>Betaproteobacteria</taxon>
        <taxon>Burkholderiales</taxon>
        <taxon>Comamonadaceae</taxon>
        <taxon>Paracidovorax</taxon>
    </lineage>
</organism>